<dbReference type="InterPro" id="IPR032805">
    <property type="entry name" value="Wax_synthase_dom"/>
</dbReference>
<name>A0A0D2CDM2_9EURO</name>
<dbReference type="HOGENOM" id="CLU_032160_0_0_1"/>
<feature type="transmembrane region" description="Helical" evidence="8">
    <location>
        <begin position="34"/>
        <end position="56"/>
    </location>
</feature>
<feature type="transmembrane region" description="Helical" evidence="8">
    <location>
        <begin position="96"/>
        <end position="122"/>
    </location>
</feature>
<comment type="subcellular location">
    <subcellularLocation>
        <location evidence="1">Membrane</location>
        <topology evidence="1">Multi-pass membrane protein</topology>
    </subcellularLocation>
</comment>
<evidence type="ECO:0000313" key="10">
    <source>
        <dbReference type="EMBL" id="KIW21639.1"/>
    </source>
</evidence>
<sequence>MTAAWWQGLGRLKDTLYETTPREGLHPIPGSRPLTFLAALLPPLLYYLALLLLAPSPPPFVERPLVKVLRNILALTAGILFFRLPLVYYVPQSIGLTYQLGLVGLYGGCRVLDAFFISPYLFDHIPRRVRYQHRPRLVQKELEKKEWDKEWTNGGIDDPFQPGAKSLVPAGNNLDDAGASVLSDRRSRQRGKVLTDSTMRVLRNSISGPAPVPVYETASSETGWPTTLPDRAAWALELELSMRGVGFTWTTADIRHTRKTWLPTVSNRIHSILVHVSPVLLVSWVTIRSIYSRYLLPIQDDSWEAYSAYNLFDDRLPIVVQLLLTGALGAFLMAAFSFGHSLFAIILHPLRPNPVAFFPPLYTTRPWDVTSVRKFWSFGWHRLFARLFLVYGVWPGEWIERKLSGKSVQQSADAGKVIGAFLSSAFVHSFAVRGVLAGDWVMATGEAKFFTLNGIAVVIEGAVVRAVKKRRQLRGTPGRMWYDPIVGRVWWVTVILWTGRSFARGWVKSSLVREMSFL</sequence>
<dbReference type="GO" id="GO:0006629">
    <property type="term" value="P:lipid metabolic process"/>
    <property type="evidence" value="ECO:0007669"/>
    <property type="project" value="InterPro"/>
</dbReference>
<dbReference type="GO" id="GO:0008374">
    <property type="term" value="F:O-acyltransferase activity"/>
    <property type="evidence" value="ECO:0007669"/>
    <property type="project" value="InterPro"/>
</dbReference>
<organism evidence="10 11">
    <name type="scientific">Exophiala spinifera</name>
    <dbReference type="NCBI Taxonomy" id="91928"/>
    <lineage>
        <taxon>Eukaryota</taxon>
        <taxon>Fungi</taxon>
        <taxon>Dikarya</taxon>
        <taxon>Ascomycota</taxon>
        <taxon>Pezizomycotina</taxon>
        <taxon>Eurotiomycetes</taxon>
        <taxon>Chaetothyriomycetidae</taxon>
        <taxon>Chaetothyriales</taxon>
        <taxon>Herpotrichiellaceae</taxon>
        <taxon>Exophiala</taxon>
    </lineage>
</organism>
<keyword evidence="11" id="KW-1185">Reference proteome</keyword>
<feature type="transmembrane region" description="Helical" evidence="8">
    <location>
        <begin position="68"/>
        <end position="90"/>
    </location>
</feature>
<keyword evidence="4" id="KW-0808">Transferase</keyword>
<dbReference type="RefSeq" id="XP_016241855.1">
    <property type="nucleotide sequence ID" value="XM_016376579.1"/>
</dbReference>
<evidence type="ECO:0000256" key="5">
    <source>
        <dbReference type="ARBA" id="ARBA00022692"/>
    </source>
</evidence>
<dbReference type="STRING" id="91928.A0A0D2CDM2"/>
<dbReference type="Pfam" id="PF13813">
    <property type="entry name" value="MBOAT_2"/>
    <property type="match status" value="1"/>
</dbReference>
<feature type="domain" description="Wax synthase" evidence="9">
    <location>
        <begin position="362"/>
        <end position="438"/>
    </location>
</feature>
<evidence type="ECO:0000256" key="2">
    <source>
        <dbReference type="ARBA" id="ARBA00005179"/>
    </source>
</evidence>
<dbReference type="EMBL" id="KN847492">
    <property type="protein sequence ID" value="KIW21639.1"/>
    <property type="molecule type" value="Genomic_DNA"/>
</dbReference>
<keyword evidence="5 8" id="KW-0812">Transmembrane</keyword>
<evidence type="ECO:0000313" key="11">
    <source>
        <dbReference type="Proteomes" id="UP000053328"/>
    </source>
</evidence>
<dbReference type="Proteomes" id="UP000053328">
    <property type="component" value="Unassembled WGS sequence"/>
</dbReference>
<feature type="transmembrane region" description="Helical" evidence="8">
    <location>
        <begin position="322"/>
        <end position="347"/>
    </location>
</feature>
<reference evidence="10 11" key="1">
    <citation type="submission" date="2015-01" db="EMBL/GenBank/DDBJ databases">
        <title>The Genome Sequence of Exophiala spinifera CBS89968.</title>
        <authorList>
            <consortium name="The Broad Institute Genomics Platform"/>
            <person name="Cuomo C."/>
            <person name="de Hoog S."/>
            <person name="Gorbushina A."/>
            <person name="Stielow B."/>
            <person name="Teixiera M."/>
            <person name="Abouelleil A."/>
            <person name="Chapman S.B."/>
            <person name="Priest M."/>
            <person name="Young S.K."/>
            <person name="Wortman J."/>
            <person name="Nusbaum C."/>
            <person name="Birren B."/>
        </authorList>
    </citation>
    <scope>NUCLEOTIDE SEQUENCE [LARGE SCALE GENOMIC DNA]</scope>
    <source>
        <strain evidence="10 11">CBS 89968</strain>
    </source>
</reference>
<evidence type="ECO:0000256" key="3">
    <source>
        <dbReference type="ARBA" id="ARBA00007282"/>
    </source>
</evidence>
<protein>
    <recommendedName>
        <fullName evidence="9">Wax synthase domain-containing protein</fullName>
    </recommendedName>
</protein>
<dbReference type="PANTHER" id="PTHR31595">
    <property type="entry name" value="LONG-CHAIN-ALCOHOL O-FATTY-ACYLTRANSFERASE 3-RELATED"/>
    <property type="match status" value="1"/>
</dbReference>
<dbReference type="InterPro" id="IPR044851">
    <property type="entry name" value="Wax_synthase"/>
</dbReference>
<comment type="pathway">
    <text evidence="2">Secondary metabolite biosynthesis.</text>
</comment>
<evidence type="ECO:0000256" key="1">
    <source>
        <dbReference type="ARBA" id="ARBA00004141"/>
    </source>
</evidence>
<dbReference type="VEuPathDB" id="FungiDB:PV08_02219"/>
<dbReference type="AlphaFoldDB" id="A0A0D2CDM2"/>
<evidence type="ECO:0000256" key="6">
    <source>
        <dbReference type="ARBA" id="ARBA00022989"/>
    </source>
</evidence>
<evidence type="ECO:0000256" key="8">
    <source>
        <dbReference type="SAM" id="Phobius"/>
    </source>
</evidence>
<dbReference type="PANTHER" id="PTHR31595:SF57">
    <property type="entry name" value="OS04G0481900 PROTEIN"/>
    <property type="match status" value="1"/>
</dbReference>
<dbReference type="OrthoDB" id="1077582at2759"/>
<evidence type="ECO:0000259" key="9">
    <source>
        <dbReference type="Pfam" id="PF13813"/>
    </source>
</evidence>
<keyword evidence="6 8" id="KW-1133">Transmembrane helix</keyword>
<keyword evidence="7 8" id="KW-0472">Membrane</keyword>
<dbReference type="GeneID" id="27329302"/>
<evidence type="ECO:0000256" key="4">
    <source>
        <dbReference type="ARBA" id="ARBA00022679"/>
    </source>
</evidence>
<comment type="similarity">
    <text evidence="3">Belongs to the wax synthase family.</text>
</comment>
<gene>
    <name evidence="10" type="ORF">PV08_02219</name>
</gene>
<accession>A0A0D2CDM2</accession>
<dbReference type="GO" id="GO:0016020">
    <property type="term" value="C:membrane"/>
    <property type="evidence" value="ECO:0007669"/>
    <property type="project" value="UniProtKB-SubCell"/>
</dbReference>
<evidence type="ECO:0000256" key="7">
    <source>
        <dbReference type="ARBA" id="ARBA00023136"/>
    </source>
</evidence>
<proteinExistence type="inferred from homology"/>